<dbReference type="OrthoDB" id="3390084at2"/>
<dbReference type="RefSeq" id="WP_104435168.1">
    <property type="nucleotide sequence ID" value="NZ_PTJD01000016.1"/>
</dbReference>
<evidence type="ECO:0000313" key="1">
    <source>
        <dbReference type="EMBL" id="PPK92230.1"/>
    </source>
</evidence>
<dbReference type="Proteomes" id="UP000239485">
    <property type="component" value="Unassembled WGS sequence"/>
</dbReference>
<name>A0A2S6IDI7_9ACTN</name>
<dbReference type="EMBL" id="PTJD01000016">
    <property type="protein sequence ID" value="PPK92230.1"/>
    <property type="molecule type" value="Genomic_DNA"/>
</dbReference>
<gene>
    <name evidence="1" type="ORF">CLV92_11692</name>
</gene>
<reference evidence="1 2" key="1">
    <citation type="submission" date="2018-02" db="EMBL/GenBank/DDBJ databases">
        <title>Genomic Encyclopedia of Archaeal and Bacterial Type Strains, Phase II (KMG-II): from individual species to whole genera.</title>
        <authorList>
            <person name="Goeker M."/>
        </authorList>
    </citation>
    <scope>NUCLEOTIDE SEQUENCE [LARGE SCALE GENOMIC DNA]</scope>
    <source>
        <strain evidence="1 2">DSM 22857</strain>
    </source>
</reference>
<organism evidence="1 2">
    <name type="scientific">Kineococcus xinjiangensis</name>
    <dbReference type="NCBI Taxonomy" id="512762"/>
    <lineage>
        <taxon>Bacteria</taxon>
        <taxon>Bacillati</taxon>
        <taxon>Actinomycetota</taxon>
        <taxon>Actinomycetes</taxon>
        <taxon>Kineosporiales</taxon>
        <taxon>Kineosporiaceae</taxon>
        <taxon>Kineococcus</taxon>
    </lineage>
</organism>
<dbReference type="AlphaFoldDB" id="A0A2S6IDI7"/>
<sequence length="122" mass="13365">MSYDFAVWEGPQPENDEAVLAHFERWAEVDEARDDSGELSAPPTARIKDFIEAVLAQHPDDEQGIWSAGLSVEDAHGPFVYLSMTFSGADRALGDIVELALARDLVCFDPQEEAVVTAADLE</sequence>
<proteinExistence type="predicted"/>
<comment type="caution">
    <text evidence="1">The sequence shown here is derived from an EMBL/GenBank/DDBJ whole genome shotgun (WGS) entry which is preliminary data.</text>
</comment>
<keyword evidence="2" id="KW-1185">Reference proteome</keyword>
<evidence type="ECO:0000313" key="2">
    <source>
        <dbReference type="Proteomes" id="UP000239485"/>
    </source>
</evidence>
<accession>A0A2S6IDI7</accession>
<protein>
    <submittedName>
        <fullName evidence="1">Uncharacterized protein</fullName>
    </submittedName>
</protein>